<keyword evidence="3 8" id="KW-0479">Metal-binding</keyword>
<evidence type="ECO:0000313" key="9">
    <source>
        <dbReference type="EMBL" id="ASA49437.1"/>
    </source>
</evidence>
<evidence type="ECO:0000256" key="5">
    <source>
        <dbReference type="ARBA" id="ARBA00023004"/>
    </source>
</evidence>
<dbReference type="PANTHER" id="PTHR36923:SF3">
    <property type="entry name" value="FERREDOXIN"/>
    <property type="match status" value="1"/>
</dbReference>
<keyword evidence="6 8" id="KW-0411">Iron-sulfur</keyword>
<comment type="cofactor">
    <cofactor evidence="1">
        <name>[3Fe-4S] cluster</name>
        <dbReference type="ChEBI" id="CHEBI:21137"/>
    </cofactor>
</comment>
<dbReference type="Pfam" id="PF13370">
    <property type="entry name" value="Fer4_13"/>
    <property type="match status" value="1"/>
</dbReference>
<evidence type="ECO:0000256" key="1">
    <source>
        <dbReference type="ARBA" id="ARBA00001927"/>
    </source>
</evidence>
<evidence type="ECO:0000256" key="3">
    <source>
        <dbReference type="ARBA" id="ARBA00022723"/>
    </source>
</evidence>
<dbReference type="GO" id="GO:0009055">
    <property type="term" value="F:electron transfer activity"/>
    <property type="evidence" value="ECO:0007669"/>
    <property type="project" value="UniProtKB-UniRule"/>
</dbReference>
<dbReference type="PANTHER" id="PTHR36923">
    <property type="entry name" value="FERREDOXIN"/>
    <property type="match status" value="1"/>
</dbReference>
<comment type="function">
    <text evidence="8">Ferredoxins are iron-sulfur proteins that transfer electrons in a wide variety of metabolic reactions.</text>
</comment>
<sequence length="64" mass="6597">MHITADKGRCVGAAQCVLAAPAVFDQDEEGLVAPVTVDPAGADWPAVRQAVHLCPSSAIRIDGE</sequence>
<name>A0A1Z2RWZ9_9ACTN</name>
<evidence type="ECO:0000256" key="8">
    <source>
        <dbReference type="RuleBase" id="RU368020"/>
    </source>
</evidence>
<dbReference type="AlphaFoldDB" id="A0A1Z2RWZ9"/>
<dbReference type="Gene3D" id="3.30.70.20">
    <property type="match status" value="1"/>
</dbReference>
<evidence type="ECO:0000256" key="4">
    <source>
        <dbReference type="ARBA" id="ARBA00022982"/>
    </source>
</evidence>
<dbReference type="EMBL" id="MF055656">
    <property type="protein sequence ID" value="ASA49437.1"/>
    <property type="molecule type" value="Genomic_DNA"/>
</dbReference>
<keyword evidence="7" id="KW-0003">3Fe-4S</keyword>
<dbReference type="PRINTS" id="PR00352">
    <property type="entry name" value="3FE4SFRDOXIN"/>
</dbReference>
<dbReference type="InterPro" id="IPR001080">
    <property type="entry name" value="3Fe4S_ferredoxin"/>
</dbReference>
<evidence type="ECO:0000256" key="7">
    <source>
        <dbReference type="ARBA" id="ARBA00023291"/>
    </source>
</evidence>
<reference evidence="9" key="1">
    <citation type="submission" date="2017-05" db="EMBL/GenBank/DDBJ databases">
        <title>Reconstruction and Characterization of a Hybrid Nucleoside Antibiotic Gene Cluster via Efficient Genetic Manipulation of Large DNA Fragments.</title>
        <authorList>
            <person name="Tan H."/>
            <person name="Tian Y."/>
            <person name="Zhuo J."/>
            <person name="Zhang J."/>
            <person name="Niu G."/>
        </authorList>
    </citation>
    <scope>NUCLEOTIDE SEQUENCE</scope>
    <source>
        <strain evidence="9">TH322</strain>
    </source>
</reference>
<dbReference type="GO" id="GO:0005506">
    <property type="term" value="F:iron ion binding"/>
    <property type="evidence" value="ECO:0007669"/>
    <property type="project" value="UniProtKB-UniRule"/>
</dbReference>
<evidence type="ECO:0000256" key="6">
    <source>
        <dbReference type="ARBA" id="ARBA00023014"/>
    </source>
</evidence>
<dbReference type="GO" id="GO:0051538">
    <property type="term" value="F:3 iron, 4 sulfur cluster binding"/>
    <property type="evidence" value="ECO:0007669"/>
    <property type="project" value="UniProtKB-KW"/>
</dbReference>
<dbReference type="InterPro" id="IPR051269">
    <property type="entry name" value="Fe-S_cluster_ET"/>
</dbReference>
<protein>
    <recommendedName>
        <fullName evidence="8">Ferredoxin</fullName>
    </recommendedName>
</protein>
<evidence type="ECO:0000256" key="2">
    <source>
        <dbReference type="ARBA" id="ARBA00022448"/>
    </source>
</evidence>
<dbReference type="SUPFAM" id="SSF54862">
    <property type="entry name" value="4Fe-4S ferredoxins"/>
    <property type="match status" value="1"/>
</dbReference>
<accession>A0A1Z2RWZ9</accession>
<keyword evidence="2 8" id="KW-0813">Transport</keyword>
<organism evidence="9">
    <name type="scientific">Streptomyces ansochromogenes</name>
    <dbReference type="NCBI Taxonomy" id="115647"/>
    <lineage>
        <taxon>Bacteria</taxon>
        <taxon>Bacillati</taxon>
        <taxon>Actinomycetota</taxon>
        <taxon>Actinomycetes</taxon>
        <taxon>Kitasatosporales</taxon>
        <taxon>Streptomycetaceae</taxon>
        <taxon>Streptomyces</taxon>
    </lineage>
</organism>
<proteinExistence type="predicted"/>
<keyword evidence="4 8" id="KW-0249">Electron transport</keyword>
<keyword evidence="5 8" id="KW-0408">Iron</keyword>